<keyword evidence="1 2" id="KW-0129">CBS domain</keyword>
<reference evidence="4 5" key="1">
    <citation type="journal article" date="2009" name="Environ. Microbiol.">
        <title>Genome sequence of Desulfobacterium autotrophicum HRM2, a marine sulfate reducer oxidizing organic carbon completely to carbon dioxide.</title>
        <authorList>
            <person name="Strittmatter A.W."/>
            <person name="Liesegang H."/>
            <person name="Rabus R."/>
            <person name="Decker I."/>
            <person name="Amann J."/>
            <person name="Andres S."/>
            <person name="Henne A."/>
            <person name="Fricke W.F."/>
            <person name="Martinez-Arias R."/>
            <person name="Bartels D."/>
            <person name="Goesmann A."/>
            <person name="Krause L."/>
            <person name="Puehler A."/>
            <person name="Klenk H.P."/>
            <person name="Richter M."/>
            <person name="Schuler M."/>
            <person name="Gloeckner F.O."/>
            <person name="Meyerdierks A."/>
            <person name="Gottschalk G."/>
            <person name="Amann R."/>
        </authorList>
    </citation>
    <scope>NUCLEOTIDE SEQUENCE [LARGE SCALE GENOMIC DNA]</scope>
    <source>
        <strain evidence="5">ATCC 43914 / DSM 3382 / HRM2</strain>
    </source>
</reference>
<dbReference type="OrthoDB" id="9811720at2"/>
<feature type="domain" description="CBS" evidence="3">
    <location>
        <begin position="146"/>
        <end position="197"/>
    </location>
</feature>
<dbReference type="PROSITE" id="PS51371">
    <property type="entry name" value="CBS"/>
    <property type="match status" value="2"/>
</dbReference>
<evidence type="ECO:0000256" key="1">
    <source>
        <dbReference type="ARBA" id="ARBA00023122"/>
    </source>
</evidence>
<dbReference type="Gene3D" id="3.10.580.10">
    <property type="entry name" value="CBS-domain"/>
    <property type="match status" value="1"/>
</dbReference>
<dbReference type="HOGENOM" id="CLU_040681_9_0_7"/>
<dbReference type="CDD" id="cd04586">
    <property type="entry name" value="CBS_pair_BON_assoc"/>
    <property type="match status" value="1"/>
</dbReference>
<dbReference type="PANTHER" id="PTHR43080:SF2">
    <property type="entry name" value="CBS DOMAIN-CONTAINING PROTEIN"/>
    <property type="match status" value="1"/>
</dbReference>
<evidence type="ECO:0000256" key="2">
    <source>
        <dbReference type="PROSITE-ProRule" id="PRU00703"/>
    </source>
</evidence>
<sequence length="197" mass="21678">MNFSLLNECVQTLTDEDVLEAMKKIPGYLDITPSDFLQIYQIAFDHAVSRIKTAIKANQIMTRQVIVVGEDAPLVEVATQMAENDISGLPVVNKDRIVVGVISEKDFLKGMNDLKTPSFMRVLLQCLDNSHCIESSFKNLSAAEIMSSPPVTVETTASILDVASTMDRFNINRVPVVDENTKLAGIIARSDLVQAMC</sequence>
<feature type="domain" description="CBS" evidence="3">
    <location>
        <begin position="61"/>
        <end position="118"/>
    </location>
</feature>
<keyword evidence="5" id="KW-1185">Reference proteome</keyword>
<dbReference type="InterPro" id="IPR051257">
    <property type="entry name" value="Diverse_CBS-Domain"/>
</dbReference>
<dbReference type="KEGG" id="dat:HRM2_48540"/>
<dbReference type="InterPro" id="IPR000644">
    <property type="entry name" value="CBS_dom"/>
</dbReference>
<evidence type="ECO:0000259" key="3">
    <source>
        <dbReference type="PROSITE" id="PS51371"/>
    </source>
</evidence>
<dbReference type="eggNOG" id="COG3448">
    <property type="taxonomic scope" value="Bacteria"/>
</dbReference>
<organism evidence="4 5">
    <name type="scientific">Desulforapulum autotrophicum (strain ATCC 43914 / DSM 3382 / VKM B-1955 / HRM2)</name>
    <name type="common">Desulfobacterium autotrophicum</name>
    <dbReference type="NCBI Taxonomy" id="177437"/>
    <lineage>
        <taxon>Bacteria</taxon>
        <taxon>Pseudomonadati</taxon>
        <taxon>Thermodesulfobacteriota</taxon>
        <taxon>Desulfobacteria</taxon>
        <taxon>Desulfobacterales</taxon>
        <taxon>Desulfobacteraceae</taxon>
        <taxon>Desulforapulum</taxon>
    </lineage>
</organism>
<protein>
    <recommendedName>
        <fullName evidence="3">CBS domain-containing protein</fullName>
    </recommendedName>
</protein>
<dbReference type="InterPro" id="IPR046342">
    <property type="entry name" value="CBS_dom_sf"/>
</dbReference>
<dbReference type="Proteomes" id="UP000000442">
    <property type="component" value="Chromosome"/>
</dbReference>
<dbReference type="Pfam" id="PF00571">
    <property type="entry name" value="CBS"/>
    <property type="match status" value="2"/>
</dbReference>
<proteinExistence type="predicted"/>
<dbReference type="AlphaFoldDB" id="C0QIF8"/>
<dbReference type="RefSeq" id="WP_015906609.1">
    <property type="nucleotide sequence ID" value="NC_012108.1"/>
</dbReference>
<evidence type="ECO:0000313" key="4">
    <source>
        <dbReference type="EMBL" id="ACN17902.1"/>
    </source>
</evidence>
<evidence type="ECO:0000313" key="5">
    <source>
        <dbReference type="Proteomes" id="UP000000442"/>
    </source>
</evidence>
<dbReference type="EMBL" id="CP001087">
    <property type="protein sequence ID" value="ACN17902.1"/>
    <property type="molecule type" value="Genomic_DNA"/>
</dbReference>
<dbReference type="SUPFAM" id="SSF54631">
    <property type="entry name" value="CBS-domain pair"/>
    <property type="match status" value="1"/>
</dbReference>
<gene>
    <name evidence="4" type="ordered locus">HRM2_48540</name>
</gene>
<dbReference type="PANTHER" id="PTHR43080">
    <property type="entry name" value="CBS DOMAIN-CONTAINING PROTEIN CBSX3, MITOCHONDRIAL"/>
    <property type="match status" value="1"/>
</dbReference>
<accession>C0QIF8</accession>
<dbReference type="STRING" id="177437.HRM2_48540"/>
<name>C0QIF8_DESAH</name>
<dbReference type="SMART" id="SM00116">
    <property type="entry name" value="CBS"/>
    <property type="match status" value="2"/>
</dbReference>